<dbReference type="SUPFAM" id="SSF56214">
    <property type="entry name" value="4'-phosphopantetheinyl transferase"/>
    <property type="match status" value="2"/>
</dbReference>
<evidence type="ECO:0000259" key="8">
    <source>
        <dbReference type="Pfam" id="PF01979"/>
    </source>
</evidence>
<dbReference type="PROSITE" id="PS00483">
    <property type="entry name" value="DIHYDROOROTASE_2"/>
    <property type="match status" value="1"/>
</dbReference>
<protein>
    <recommendedName>
        <fullName evidence="3">dihydroorotase</fullName>
        <ecNumber evidence="3">3.5.2.3</ecNumber>
    </recommendedName>
</protein>
<comment type="similarity">
    <text evidence="2">Belongs to the metallo-dependent hydrolases superfamily. DHOase family. Class II DHOase subfamily.</text>
</comment>
<keyword evidence="6" id="KW-0862">Zinc</keyword>
<dbReference type="PANTHER" id="PTHR43137:SF1">
    <property type="entry name" value="DIHYDROOROTASE"/>
    <property type="match status" value="1"/>
</dbReference>
<name>M1GL94_9ZZZZ</name>
<dbReference type="EC" id="3.5.2.3" evidence="3"/>
<evidence type="ECO:0000256" key="7">
    <source>
        <dbReference type="ARBA" id="ARBA00022975"/>
    </source>
</evidence>
<dbReference type="GO" id="GO:0044205">
    <property type="term" value="P:'de novo' UMP biosynthetic process"/>
    <property type="evidence" value="ECO:0007669"/>
    <property type="project" value="UniProtKB-UniPathway"/>
</dbReference>
<keyword evidence="5" id="KW-0378">Hydrolase</keyword>
<dbReference type="InterPro" id="IPR002195">
    <property type="entry name" value="Dihydroorotase_CS"/>
</dbReference>
<evidence type="ECO:0000256" key="6">
    <source>
        <dbReference type="ARBA" id="ARBA00022833"/>
    </source>
</evidence>
<dbReference type="InterPro" id="IPR006680">
    <property type="entry name" value="Amidohydro-rel"/>
</dbReference>
<dbReference type="SUPFAM" id="SSF51556">
    <property type="entry name" value="Metallo-dependent hydrolases"/>
    <property type="match status" value="1"/>
</dbReference>
<keyword evidence="7" id="KW-0665">Pyrimidine biosynthesis</keyword>
<dbReference type="Gene3D" id="3.90.470.20">
    <property type="entry name" value="4'-phosphopantetheinyl transferase domain"/>
    <property type="match status" value="1"/>
</dbReference>
<sequence length="597" mass="64940">MVPVQRRGDPASPTAAPAAYVVANVAAHRMRVLRQGAGLLTAAEIARARGILRAHRKLDYVYGRIVLRFLAARWLGVAWSRVEASAGPGPVALSVAGRPVFCSLSHRGTHFAAVFSEQARVGIDVERVRPGAAEAVRAFLRPWRESAIRWRDAEAIARWCELEAIGKALGTGLGASAMQVRFRAAGPARFGVHWRAFSLGGDACGAVSWVAGGQAKAVSAPDVVYIDSDQFCGAFPRQSPGRSGRIIMEPITIRQPDDWHLHLRDDAVMAAVVPWTARTFARAIVMPNLRSPVTTVEQARSYRARILAALPAGMRFEPLMTLYLTGATPADEIGRARDSGFVHGVKLYPARATTNSQFGVRSIADCTAVLEAMQRADLPLLVHGEVARPDADVFDRERIFLDEVLIPLRRDFPELRVVLEHITTREAVEIVREAPGRIAATITAHHLAYNRNAMFVGADGSAGMHPHYYCLPVLKREDHRRALVEAAVSGNPRFFLGTDSAPHPRQDKESACGCAGCFTAPFALPLYATVFEQAGALDRLEAFASEFGPDFYGLPRNEGTVRLVRGSPDEIPPVVAGDLEFTALGRDACRWRMTAAA</sequence>
<dbReference type="InterPro" id="IPR004721">
    <property type="entry name" value="DHOdimr"/>
</dbReference>
<dbReference type="HAMAP" id="MF_00219">
    <property type="entry name" value="PyrC_classII"/>
    <property type="match status" value="1"/>
</dbReference>
<evidence type="ECO:0000313" key="9">
    <source>
        <dbReference type="EMBL" id="AGE14072.1"/>
    </source>
</evidence>
<evidence type="ECO:0000256" key="5">
    <source>
        <dbReference type="ARBA" id="ARBA00022801"/>
    </source>
</evidence>
<dbReference type="CDD" id="cd01294">
    <property type="entry name" value="DHOase"/>
    <property type="match status" value="1"/>
</dbReference>
<proteinExistence type="inferred from homology"/>
<dbReference type="EMBL" id="JQ815894">
    <property type="protein sequence ID" value="AGE14072.1"/>
    <property type="molecule type" value="Genomic_DNA"/>
</dbReference>
<dbReference type="UniPathway" id="UPA00070">
    <property type="reaction ID" value="UER00117"/>
</dbReference>
<dbReference type="GO" id="GO:0006207">
    <property type="term" value="P:'de novo' pyrimidine nucleobase biosynthetic process"/>
    <property type="evidence" value="ECO:0007669"/>
    <property type="project" value="TreeGrafter"/>
</dbReference>
<accession>M1GL94</accession>
<evidence type="ECO:0000256" key="4">
    <source>
        <dbReference type="ARBA" id="ARBA00022723"/>
    </source>
</evidence>
<dbReference type="InterPro" id="IPR032466">
    <property type="entry name" value="Metal_Hydrolase"/>
</dbReference>
<dbReference type="Gene3D" id="3.20.20.140">
    <property type="entry name" value="Metal-dependent hydrolases"/>
    <property type="match status" value="1"/>
</dbReference>
<dbReference type="InterPro" id="IPR037143">
    <property type="entry name" value="4-PPantetheinyl_Trfase_dom_sf"/>
</dbReference>
<dbReference type="NCBIfam" id="TIGR00856">
    <property type="entry name" value="pyrC_dimer"/>
    <property type="match status" value="1"/>
</dbReference>
<feature type="domain" description="Amidohydrolase-related" evidence="8">
    <location>
        <begin position="258"/>
        <end position="561"/>
    </location>
</feature>
<evidence type="ECO:0000256" key="2">
    <source>
        <dbReference type="ARBA" id="ARBA00005631"/>
    </source>
</evidence>
<dbReference type="Pfam" id="PF01979">
    <property type="entry name" value="Amidohydro_1"/>
    <property type="match status" value="1"/>
</dbReference>
<dbReference type="PANTHER" id="PTHR43137">
    <property type="entry name" value="DIHYDROOROTASE"/>
    <property type="match status" value="1"/>
</dbReference>
<dbReference type="AlphaFoldDB" id="M1GL94"/>
<reference evidence="9" key="1">
    <citation type="journal article" date="2013" name="Appl. Environ. Microbiol.">
        <title>RubisCO Gene Clusters Found in a Metagenome Microarray from Acid Mine Drainage.</title>
        <authorList>
            <person name="Guo X."/>
            <person name="Yin H."/>
            <person name="Cong J."/>
            <person name="Dai Z."/>
            <person name="Liang Y."/>
            <person name="Liu X."/>
        </authorList>
    </citation>
    <scope>NUCLEOTIDE SEQUENCE</scope>
</reference>
<dbReference type="GO" id="GO:0000287">
    <property type="term" value="F:magnesium ion binding"/>
    <property type="evidence" value="ECO:0007669"/>
    <property type="project" value="InterPro"/>
</dbReference>
<comment type="pathway">
    <text evidence="1">Pyrimidine metabolism; UMP biosynthesis via de novo pathway; (S)-dihydroorotate from bicarbonate: step 3/3.</text>
</comment>
<evidence type="ECO:0000256" key="1">
    <source>
        <dbReference type="ARBA" id="ARBA00004880"/>
    </source>
</evidence>
<dbReference type="GO" id="GO:0004151">
    <property type="term" value="F:dihydroorotase activity"/>
    <property type="evidence" value="ECO:0007669"/>
    <property type="project" value="UniProtKB-EC"/>
</dbReference>
<dbReference type="GO" id="GO:0008897">
    <property type="term" value="F:holo-[acyl-carrier-protein] synthase activity"/>
    <property type="evidence" value="ECO:0007669"/>
    <property type="project" value="InterPro"/>
</dbReference>
<organism evidence="9">
    <name type="scientific">uncultured prokaryote</name>
    <dbReference type="NCBI Taxonomy" id="198431"/>
    <lineage>
        <taxon>unclassified sequences</taxon>
        <taxon>environmental samples</taxon>
    </lineage>
</organism>
<evidence type="ECO:0000256" key="3">
    <source>
        <dbReference type="ARBA" id="ARBA00012860"/>
    </source>
</evidence>
<keyword evidence="4" id="KW-0479">Metal-binding</keyword>